<organism evidence="4 5">
    <name type="scientific">Blastococcus brunescens</name>
    <dbReference type="NCBI Taxonomy" id="1564165"/>
    <lineage>
        <taxon>Bacteria</taxon>
        <taxon>Bacillati</taxon>
        <taxon>Actinomycetota</taxon>
        <taxon>Actinomycetes</taxon>
        <taxon>Geodermatophilales</taxon>
        <taxon>Geodermatophilaceae</taxon>
        <taxon>Blastococcus</taxon>
    </lineage>
</organism>
<evidence type="ECO:0000256" key="2">
    <source>
        <dbReference type="SAM" id="SignalP"/>
    </source>
</evidence>
<feature type="chain" id="PRO_5046763348" evidence="2">
    <location>
        <begin position="20"/>
        <end position="184"/>
    </location>
</feature>
<evidence type="ECO:0000313" key="4">
    <source>
        <dbReference type="EMBL" id="WRL64783.1"/>
    </source>
</evidence>
<feature type="domain" description="Flagellar hook-length control protein-like C-terminal" evidence="3">
    <location>
        <begin position="47"/>
        <end position="119"/>
    </location>
</feature>
<evidence type="ECO:0000259" key="3">
    <source>
        <dbReference type="Pfam" id="PF02120"/>
    </source>
</evidence>
<evidence type="ECO:0000313" key="5">
    <source>
        <dbReference type="Proteomes" id="UP001324287"/>
    </source>
</evidence>
<dbReference type="EMBL" id="CP141261">
    <property type="protein sequence ID" value="WRL64783.1"/>
    <property type="molecule type" value="Genomic_DNA"/>
</dbReference>
<dbReference type="InterPro" id="IPR021136">
    <property type="entry name" value="Flagellar_hook_control-like_C"/>
</dbReference>
<dbReference type="Gene3D" id="3.30.750.140">
    <property type="match status" value="1"/>
</dbReference>
<sequence length="184" mass="18777">MSPVGLGTASAPAAVPATAAPSATGTAATQPVGSQVAHQVAVLGRGPDGSHTMTLVLNPENLGPVEVSVTLSKGTVDLTLRGAHELGRAALLDGLTDLRRDLEAAGLNPAKLEVDRETGGSWLSRHAQQQAEQQASGQQNGQRGEQQGRGEDRSRPWGPAADRAVSGPTPASQRSTSSGVDLRV</sequence>
<dbReference type="Pfam" id="PF02120">
    <property type="entry name" value="Flg_hook"/>
    <property type="match status" value="1"/>
</dbReference>
<dbReference type="CDD" id="cd17470">
    <property type="entry name" value="T3SS_Flik_C"/>
    <property type="match status" value="1"/>
</dbReference>
<keyword evidence="4" id="KW-0282">Flagellum</keyword>
<feature type="compositionally biased region" description="Low complexity" evidence="1">
    <location>
        <begin position="127"/>
        <end position="145"/>
    </location>
</feature>
<keyword evidence="2" id="KW-0732">Signal</keyword>
<feature type="region of interest" description="Disordered" evidence="1">
    <location>
        <begin position="1"/>
        <end position="31"/>
    </location>
</feature>
<feature type="compositionally biased region" description="Polar residues" evidence="1">
    <location>
        <begin position="169"/>
        <end position="184"/>
    </location>
</feature>
<keyword evidence="5" id="KW-1185">Reference proteome</keyword>
<dbReference type="RefSeq" id="WP_324276108.1">
    <property type="nucleotide sequence ID" value="NZ_CP141261.1"/>
</dbReference>
<accession>A0ABZ1B1U8</accession>
<reference evidence="4 5" key="1">
    <citation type="submission" date="2023-12" db="EMBL/GenBank/DDBJ databases">
        <title>Blastococcus brunescens sp. nov., an actonobacterium isolated from sandstone collected in sahara desert.</title>
        <authorList>
            <person name="Gtari M."/>
            <person name="Ghodhbane F."/>
        </authorList>
    </citation>
    <scope>NUCLEOTIDE SEQUENCE [LARGE SCALE GENOMIC DNA]</scope>
    <source>
        <strain evidence="4 5">BMG 8361</strain>
    </source>
</reference>
<evidence type="ECO:0000256" key="1">
    <source>
        <dbReference type="SAM" id="MobiDB-lite"/>
    </source>
</evidence>
<proteinExistence type="predicted"/>
<feature type="compositionally biased region" description="Basic and acidic residues" evidence="1">
    <location>
        <begin position="146"/>
        <end position="155"/>
    </location>
</feature>
<protein>
    <submittedName>
        <fullName evidence="4">Flagellar hook-length control protein FliK</fullName>
    </submittedName>
</protein>
<keyword evidence="4" id="KW-0966">Cell projection</keyword>
<name>A0ABZ1B1U8_9ACTN</name>
<dbReference type="InterPro" id="IPR038610">
    <property type="entry name" value="FliK-like_C_sf"/>
</dbReference>
<feature type="compositionally biased region" description="Low complexity" evidence="1">
    <location>
        <begin position="7"/>
        <end position="29"/>
    </location>
</feature>
<feature type="signal peptide" evidence="2">
    <location>
        <begin position="1"/>
        <end position="19"/>
    </location>
</feature>
<dbReference type="Proteomes" id="UP001324287">
    <property type="component" value="Chromosome"/>
</dbReference>
<feature type="region of interest" description="Disordered" evidence="1">
    <location>
        <begin position="112"/>
        <end position="184"/>
    </location>
</feature>
<gene>
    <name evidence="4" type="ORF">U6N30_03215</name>
</gene>
<keyword evidence="4" id="KW-0969">Cilium</keyword>